<dbReference type="CDD" id="cd00085">
    <property type="entry name" value="HNHc"/>
    <property type="match status" value="1"/>
</dbReference>
<keyword evidence="4" id="KW-0255">Endonuclease</keyword>
<evidence type="ECO:0000256" key="2">
    <source>
        <dbReference type="SAM" id="MobiDB-lite"/>
    </source>
</evidence>
<evidence type="ECO:0000259" key="3">
    <source>
        <dbReference type="SMART" id="SM00507"/>
    </source>
</evidence>
<dbReference type="GO" id="GO:0004519">
    <property type="term" value="F:endonuclease activity"/>
    <property type="evidence" value="ECO:0007669"/>
    <property type="project" value="UniProtKB-KW"/>
</dbReference>
<sequence>MSETSSLVAQRELWQCSAREAAGLLQEKFVALWRLESQLCRIIAHLDNGGARELGYTGVTGLVADIARSSGPGVKKLVKRALVTNPSHGVGGVEIPAAAPVVGEAVREGEISPEHVDGIVRVLEKIPATVSVEDREFAERSLVELARHAGIGEIGTLGKEILGRLDPDGTEPRDSPEAKRALNIHQRKDGSAKFDGYLDPISAAKTLALLDPLAQTQPDDPSDNPLLRGRVERYGDAFMEMVNLAASHPESPNRSGGRADLIVTIPLADLKRELGAACLDMVTDITASEARILACDCKVIPAILDGAGQPLEMGRARRLVTEAMRLMLAIRDRGCCFPGCSRRPRHCEAHHVLPWYAGGATDLGNLTLLCSRHHRLLHTSDWTLRMVNGQPEFTPPAFVDPWRRPRTNRPTAQPRAA</sequence>
<reference evidence="5" key="1">
    <citation type="journal article" date="2019" name="Int. J. Syst. Evol. Microbiol.">
        <title>The Global Catalogue of Microorganisms (GCM) 10K type strain sequencing project: providing services to taxonomists for standard genome sequencing and annotation.</title>
        <authorList>
            <consortium name="The Broad Institute Genomics Platform"/>
            <consortium name="The Broad Institute Genome Sequencing Center for Infectious Disease"/>
            <person name="Wu L."/>
            <person name="Ma J."/>
        </authorList>
    </citation>
    <scope>NUCLEOTIDE SEQUENCE [LARGE SCALE GENOMIC DNA]</scope>
    <source>
        <strain evidence="5">JCM 14545</strain>
    </source>
</reference>
<keyword evidence="4" id="KW-0378">Hydrolase</keyword>
<dbReference type="RefSeq" id="WP_344415110.1">
    <property type="nucleotide sequence ID" value="NZ_BAAANN010000005.1"/>
</dbReference>
<accession>A0ABP5BPH0</accession>
<proteinExistence type="inferred from homology"/>
<feature type="region of interest" description="Disordered" evidence="2">
    <location>
        <begin position="395"/>
        <end position="417"/>
    </location>
</feature>
<dbReference type="Pfam" id="PF01844">
    <property type="entry name" value="HNH"/>
    <property type="match status" value="1"/>
</dbReference>
<dbReference type="Gene3D" id="1.10.30.50">
    <property type="match status" value="1"/>
</dbReference>
<evidence type="ECO:0000313" key="5">
    <source>
        <dbReference type="Proteomes" id="UP001501116"/>
    </source>
</evidence>
<dbReference type="InterPro" id="IPR003615">
    <property type="entry name" value="HNH_nuc"/>
</dbReference>
<comment type="similarity">
    <text evidence="1">Belongs to the Rv1128c/1148c/1588c/1702c/1945/3466 family.</text>
</comment>
<keyword evidence="4" id="KW-0540">Nuclease</keyword>
<gene>
    <name evidence="4" type="ORF">GCM10009754_15890</name>
</gene>
<keyword evidence="5" id="KW-1185">Reference proteome</keyword>
<evidence type="ECO:0000256" key="1">
    <source>
        <dbReference type="ARBA" id="ARBA00023450"/>
    </source>
</evidence>
<feature type="domain" description="HNH nuclease" evidence="3">
    <location>
        <begin position="323"/>
        <end position="375"/>
    </location>
</feature>
<dbReference type="InterPro" id="IPR003870">
    <property type="entry name" value="DUF222"/>
</dbReference>
<organism evidence="4 5">
    <name type="scientific">Amycolatopsis minnesotensis</name>
    <dbReference type="NCBI Taxonomy" id="337894"/>
    <lineage>
        <taxon>Bacteria</taxon>
        <taxon>Bacillati</taxon>
        <taxon>Actinomycetota</taxon>
        <taxon>Actinomycetes</taxon>
        <taxon>Pseudonocardiales</taxon>
        <taxon>Pseudonocardiaceae</taxon>
        <taxon>Amycolatopsis</taxon>
    </lineage>
</organism>
<dbReference type="EMBL" id="BAAANN010000005">
    <property type="protein sequence ID" value="GAA1948363.1"/>
    <property type="molecule type" value="Genomic_DNA"/>
</dbReference>
<comment type="caution">
    <text evidence="4">The sequence shown here is derived from an EMBL/GenBank/DDBJ whole genome shotgun (WGS) entry which is preliminary data.</text>
</comment>
<dbReference type="InterPro" id="IPR002711">
    <property type="entry name" value="HNH"/>
</dbReference>
<dbReference type="Pfam" id="PF02720">
    <property type="entry name" value="DUF222"/>
    <property type="match status" value="1"/>
</dbReference>
<evidence type="ECO:0000313" key="4">
    <source>
        <dbReference type="EMBL" id="GAA1948363.1"/>
    </source>
</evidence>
<name>A0ABP5BPH0_9PSEU</name>
<protein>
    <submittedName>
        <fullName evidence="4">HNH endonuclease signature motif containing protein</fullName>
    </submittedName>
</protein>
<dbReference type="Proteomes" id="UP001501116">
    <property type="component" value="Unassembled WGS sequence"/>
</dbReference>
<dbReference type="SMART" id="SM00507">
    <property type="entry name" value="HNHc"/>
    <property type="match status" value="1"/>
</dbReference>